<comment type="caution">
    <text evidence="2">The sequence shown here is derived from an EMBL/GenBank/DDBJ whole genome shotgun (WGS) entry which is preliminary data.</text>
</comment>
<gene>
    <name evidence="2" type="ORF">GU90_16050</name>
</gene>
<dbReference type="eggNOG" id="COG3599">
    <property type="taxonomic scope" value="Bacteria"/>
</dbReference>
<dbReference type="RefSeq" id="WP_029719489.1">
    <property type="nucleotide sequence ID" value="NZ_JAJUIW010000007.1"/>
</dbReference>
<dbReference type="OrthoDB" id="3404379at2"/>
<evidence type="ECO:0000256" key="1">
    <source>
        <dbReference type="SAM" id="Coils"/>
    </source>
</evidence>
<dbReference type="Proteomes" id="UP000031419">
    <property type="component" value="Unassembled WGS sequence"/>
</dbReference>
<name>A0A073B6L0_9PSEU</name>
<dbReference type="GO" id="GO:0051301">
    <property type="term" value="P:cell division"/>
    <property type="evidence" value="ECO:0007669"/>
    <property type="project" value="UniProtKB-KW"/>
</dbReference>
<keyword evidence="3" id="KW-1185">Reference proteome</keyword>
<feature type="coiled-coil region" evidence="1">
    <location>
        <begin position="75"/>
        <end position="109"/>
    </location>
</feature>
<reference evidence="2 3" key="1">
    <citation type="submission" date="2014-06" db="EMBL/GenBank/DDBJ databases">
        <title>Saccharopolyspora rectivirgula DSM-43113 Genome sequencing.</title>
        <authorList>
            <person name="Barrera C."/>
            <person name="Millon L."/>
            <person name="Rognon B."/>
            <person name="Zaugg C."/>
            <person name="Monod M."/>
        </authorList>
    </citation>
    <scope>NUCLEOTIDE SEQUENCE [LARGE SCALE GENOMIC DNA]</scope>
    <source>
        <strain evidence="2 3">DSM 43113</strain>
    </source>
</reference>
<protein>
    <submittedName>
        <fullName evidence="2">Cell division protein DivIVA</fullName>
    </submittedName>
</protein>
<accession>A0A073B6L0</accession>
<dbReference type="InterPro" id="IPR019933">
    <property type="entry name" value="DivIVA_domain"/>
</dbReference>
<evidence type="ECO:0000313" key="2">
    <source>
        <dbReference type="EMBL" id="KEI43289.1"/>
    </source>
</evidence>
<evidence type="ECO:0000313" key="3">
    <source>
        <dbReference type="Proteomes" id="UP000031419"/>
    </source>
</evidence>
<keyword evidence="2" id="KW-0132">Cell division</keyword>
<dbReference type="STRING" id="28042.GU90_16050"/>
<dbReference type="EMBL" id="JNVU01000039">
    <property type="protein sequence ID" value="KEI43289.1"/>
    <property type="molecule type" value="Genomic_DNA"/>
</dbReference>
<dbReference type="Gene3D" id="6.10.250.660">
    <property type="match status" value="1"/>
</dbReference>
<proteinExistence type="predicted"/>
<sequence length="117" mass="12863">MASALIYLFVVLAVAAVVFLLATVVFGRGEQLEPLPPEKTPTRLPAAEIEGADVRALKFQQVFRGYKASEVDWALDRIAGELDELRGRIAVLERQLEAAGQALDQARDEGPEHHPEE</sequence>
<dbReference type="NCBIfam" id="TIGR03544">
    <property type="entry name" value="DivI1A_domain"/>
    <property type="match status" value="1"/>
</dbReference>
<keyword evidence="2" id="KW-0131">Cell cycle</keyword>
<dbReference type="AlphaFoldDB" id="A0A073B6L0"/>
<keyword evidence="1" id="KW-0175">Coiled coil</keyword>
<organism evidence="2 3">
    <name type="scientific">Saccharopolyspora rectivirgula</name>
    <dbReference type="NCBI Taxonomy" id="28042"/>
    <lineage>
        <taxon>Bacteria</taxon>
        <taxon>Bacillati</taxon>
        <taxon>Actinomycetota</taxon>
        <taxon>Actinomycetes</taxon>
        <taxon>Pseudonocardiales</taxon>
        <taxon>Pseudonocardiaceae</taxon>
        <taxon>Saccharopolyspora</taxon>
    </lineage>
</organism>